<keyword evidence="2" id="KW-0812">Transmembrane</keyword>
<dbReference type="PROSITE" id="PS50164">
    <property type="entry name" value="GIY_YIG"/>
    <property type="match status" value="1"/>
</dbReference>
<name>A0A1M5AR14_9HYPH</name>
<sequence length="136" mass="15568">MHGQGLSMDSGLRRNDPVGGDDPVGVDGAVVAWFNCAMGRIFIVYMMASMKNGTLYTGVTGNPAGRIWQHKTHAFPQSFTARHKVERLVWYEVHADPLAAIQREKRIKEWQREWKIRLITEMNPDWRDLSAEVMQV</sequence>
<dbReference type="InterPro" id="IPR050190">
    <property type="entry name" value="UPF0213_domain"/>
</dbReference>
<evidence type="ECO:0000313" key="5">
    <source>
        <dbReference type="Proteomes" id="UP000184533"/>
    </source>
</evidence>
<feature type="transmembrane region" description="Helical" evidence="2">
    <location>
        <begin position="30"/>
        <end position="48"/>
    </location>
</feature>
<dbReference type="Gene3D" id="3.40.1440.10">
    <property type="entry name" value="GIY-YIG endonuclease"/>
    <property type="match status" value="1"/>
</dbReference>
<dbReference type="InterPro" id="IPR000305">
    <property type="entry name" value="GIY-YIG_endonuc"/>
</dbReference>
<dbReference type="Proteomes" id="UP000184533">
    <property type="component" value="Unassembled WGS sequence"/>
</dbReference>
<keyword evidence="4" id="KW-0255">Endonuclease</keyword>
<keyword evidence="4" id="KW-0540">Nuclease</keyword>
<proteinExistence type="inferred from homology"/>
<keyword evidence="4" id="KW-0378">Hydrolase</keyword>
<dbReference type="InterPro" id="IPR035901">
    <property type="entry name" value="GIY-YIG_endonuc_sf"/>
</dbReference>
<keyword evidence="2" id="KW-0472">Membrane</keyword>
<dbReference type="CDD" id="cd10448">
    <property type="entry name" value="GIY-YIG_unchar_3"/>
    <property type="match status" value="1"/>
</dbReference>
<protein>
    <submittedName>
        <fullName evidence="4">Predicted endonuclease, GIY-YIG superfamily</fullName>
    </submittedName>
</protein>
<dbReference type="Pfam" id="PF01541">
    <property type="entry name" value="GIY-YIG"/>
    <property type="match status" value="1"/>
</dbReference>
<dbReference type="SUPFAM" id="SSF82771">
    <property type="entry name" value="GIY-YIG endonuclease"/>
    <property type="match status" value="1"/>
</dbReference>
<dbReference type="GO" id="GO:0004519">
    <property type="term" value="F:endonuclease activity"/>
    <property type="evidence" value="ECO:0007669"/>
    <property type="project" value="UniProtKB-KW"/>
</dbReference>
<dbReference type="PANTHER" id="PTHR34477:SF5">
    <property type="entry name" value="BSL5627 PROTEIN"/>
    <property type="match status" value="1"/>
</dbReference>
<accession>A0A1M5AR14</accession>
<evidence type="ECO:0000256" key="1">
    <source>
        <dbReference type="ARBA" id="ARBA00007435"/>
    </source>
</evidence>
<dbReference type="EMBL" id="FQVC01000006">
    <property type="protein sequence ID" value="SHF32625.1"/>
    <property type="molecule type" value="Genomic_DNA"/>
</dbReference>
<evidence type="ECO:0000259" key="3">
    <source>
        <dbReference type="PROSITE" id="PS50164"/>
    </source>
</evidence>
<dbReference type="AlphaFoldDB" id="A0A1M5AR14"/>
<reference evidence="4 5" key="1">
    <citation type="submission" date="2016-11" db="EMBL/GenBank/DDBJ databases">
        <authorList>
            <person name="Jaros S."/>
            <person name="Januszkiewicz K."/>
            <person name="Wedrychowicz H."/>
        </authorList>
    </citation>
    <scope>NUCLEOTIDE SEQUENCE [LARGE SCALE GENOMIC DNA]</scope>
    <source>
        <strain evidence="4 5">DSM 17137</strain>
    </source>
</reference>
<organism evidence="4 5">
    <name type="scientific">Devosia limi DSM 17137</name>
    <dbReference type="NCBI Taxonomy" id="1121477"/>
    <lineage>
        <taxon>Bacteria</taxon>
        <taxon>Pseudomonadati</taxon>
        <taxon>Pseudomonadota</taxon>
        <taxon>Alphaproteobacteria</taxon>
        <taxon>Hyphomicrobiales</taxon>
        <taxon>Devosiaceae</taxon>
        <taxon>Devosia</taxon>
    </lineage>
</organism>
<evidence type="ECO:0000256" key="2">
    <source>
        <dbReference type="SAM" id="Phobius"/>
    </source>
</evidence>
<evidence type="ECO:0000313" key="4">
    <source>
        <dbReference type="EMBL" id="SHF32625.1"/>
    </source>
</evidence>
<feature type="domain" description="GIY-YIG" evidence="3">
    <location>
        <begin position="40"/>
        <end position="117"/>
    </location>
</feature>
<gene>
    <name evidence="4" type="ORF">SAMN02745223_02360</name>
</gene>
<keyword evidence="2" id="KW-1133">Transmembrane helix</keyword>
<dbReference type="PANTHER" id="PTHR34477">
    <property type="entry name" value="UPF0213 PROTEIN YHBQ"/>
    <property type="match status" value="1"/>
</dbReference>
<comment type="similarity">
    <text evidence="1">Belongs to the UPF0213 family.</text>
</comment>